<proteinExistence type="inferred from homology"/>
<dbReference type="GO" id="GO:0004519">
    <property type="term" value="F:endonuclease activity"/>
    <property type="evidence" value="ECO:0007669"/>
    <property type="project" value="UniProtKB-KW"/>
</dbReference>
<evidence type="ECO:0000256" key="1">
    <source>
        <dbReference type="ARBA" id="ARBA00022722"/>
    </source>
</evidence>
<protein>
    <submittedName>
        <fullName evidence="8">DNA mismatch endonuclease Vsr</fullName>
    </submittedName>
</protein>
<evidence type="ECO:0000256" key="6">
    <source>
        <dbReference type="ARBA" id="ARBA00029466"/>
    </source>
</evidence>
<evidence type="ECO:0000256" key="5">
    <source>
        <dbReference type="ARBA" id="ARBA00023204"/>
    </source>
</evidence>
<dbReference type="InterPro" id="IPR004603">
    <property type="entry name" value="DNA_mismatch_endonuc_vsr"/>
</dbReference>
<accession>R6Y2B1</accession>
<evidence type="ECO:0000256" key="2">
    <source>
        <dbReference type="ARBA" id="ARBA00022759"/>
    </source>
</evidence>
<dbReference type="CDD" id="cd00221">
    <property type="entry name" value="Vsr"/>
    <property type="match status" value="1"/>
</dbReference>
<evidence type="ECO:0000313" key="8">
    <source>
        <dbReference type="EMBL" id="CDD12567.1"/>
    </source>
</evidence>
<evidence type="ECO:0000256" key="4">
    <source>
        <dbReference type="ARBA" id="ARBA00022801"/>
    </source>
</evidence>
<sequence length="141" mass="17009">MDAKNAIVSKTMSRIKGKDTKIEVLLRKALWHEGIRYRKYYRIYDCHPDIVITKYKIVIFCDGVFWHGKNFHEHQIKHNSVYWDNKIRRNIERDLENTIMLRDNGWIVIRFWEDEILHDLCGCVEKVKAYIKQISSLDGIR</sequence>
<keyword evidence="1" id="KW-0540">Nuclease</keyword>
<dbReference type="Pfam" id="PF04480">
    <property type="entry name" value="DUF559"/>
    <property type="match status" value="1"/>
</dbReference>
<dbReference type="Pfam" id="PF03852">
    <property type="entry name" value="Vsr"/>
    <property type="match status" value="1"/>
</dbReference>
<evidence type="ECO:0000313" key="9">
    <source>
        <dbReference type="Proteomes" id="UP000014937"/>
    </source>
</evidence>
<dbReference type="InterPro" id="IPR007569">
    <property type="entry name" value="DUF559"/>
</dbReference>
<keyword evidence="5" id="KW-0234">DNA repair</keyword>
<keyword evidence="3" id="KW-0227">DNA damage</keyword>
<comment type="similarity">
    <text evidence="6">Belongs to the Vsr family.</text>
</comment>
<evidence type="ECO:0000259" key="7">
    <source>
        <dbReference type="Pfam" id="PF04480"/>
    </source>
</evidence>
<dbReference type="HOGENOM" id="CLU_111913_2_2_9"/>
<dbReference type="RefSeq" id="WP_021720160.1">
    <property type="nucleotide sequence ID" value="NZ_FR892793.1"/>
</dbReference>
<dbReference type="AlphaFoldDB" id="R6Y2B1"/>
<feature type="domain" description="DUF559" evidence="7">
    <location>
        <begin position="90"/>
        <end position="130"/>
    </location>
</feature>
<evidence type="ECO:0000256" key="3">
    <source>
        <dbReference type="ARBA" id="ARBA00022763"/>
    </source>
</evidence>
<gene>
    <name evidence="8" type="ORF">BN587_01097</name>
</gene>
<dbReference type="SUPFAM" id="SSF52980">
    <property type="entry name" value="Restriction endonuclease-like"/>
    <property type="match status" value="1"/>
</dbReference>
<dbReference type="Proteomes" id="UP000014937">
    <property type="component" value="Unassembled WGS sequence"/>
</dbReference>
<keyword evidence="4" id="KW-0378">Hydrolase</keyword>
<organism evidence="8 9">
    <name type="scientific">Phascolarctobacterium succinatutens CAG:287</name>
    <dbReference type="NCBI Taxonomy" id="1263101"/>
    <lineage>
        <taxon>Bacteria</taxon>
        <taxon>Bacillati</taxon>
        <taxon>Bacillota</taxon>
        <taxon>Negativicutes</taxon>
        <taxon>Acidaminococcales</taxon>
        <taxon>Acidaminococcaceae</taxon>
        <taxon>Phascolarctobacterium</taxon>
    </lineage>
</organism>
<dbReference type="EMBL" id="CBGL010000129">
    <property type="protein sequence ID" value="CDD12567.1"/>
    <property type="molecule type" value="Genomic_DNA"/>
</dbReference>
<dbReference type="GO" id="GO:0006298">
    <property type="term" value="P:mismatch repair"/>
    <property type="evidence" value="ECO:0007669"/>
    <property type="project" value="InterPro"/>
</dbReference>
<dbReference type="InterPro" id="IPR011335">
    <property type="entry name" value="Restrct_endonuc-II-like"/>
</dbReference>
<comment type="caution">
    <text evidence="8">The sequence shown here is derived from an EMBL/GenBank/DDBJ whole genome shotgun (WGS) entry which is preliminary data.</text>
</comment>
<reference evidence="8" key="1">
    <citation type="submission" date="2012-11" db="EMBL/GenBank/DDBJ databases">
        <title>Dependencies among metagenomic species, viruses, plasmids and units of genetic variation.</title>
        <authorList>
            <person name="Nielsen H.B."/>
            <person name="Almeida M."/>
            <person name="Juncker A.S."/>
            <person name="Rasmussen S."/>
            <person name="Li J."/>
            <person name="Sunagawa S."/>
            <person name="Plichta D."/>
            <person name="Gautier L."/>
            <person name="Le Chatelier E."/>
            <person name="Peletier E."/>
            <person name="Bonde I."/>
            <person name="Nielsen T."/>
            <person name="Manichanh C."/>
            <person name="Arumugam M."/>
            <person name="Batto J."/>
            <person name="Santos M.B.Q.D."/>
            <person name="Blom N."/>
            <person name="Borruel N."/>
            <person name="Burgdorf K.S."/>
            <person name="Boumezbeur F."/>
            <person name="Casellas F."/>
            <person name="Dore J."/>
            <person name="Guarner F."/>
            <person name="Hansen T."/>
            <person name="Hildebrand F."/>
            <person name="Kaas R.S."/>
            <person name="Kennedy S."/>
            <person name="Kristiansen K."/>
            <person name="Kultima J.R."/>
            <person name="Leonard P."/>
            <person name="Levenez F."/>
            <person name="Lund O."/>
            <person name="Moumen B."/>
            <person name="Le Paslier D."/>
            <person name="Pons N."/>
            <person name="Pedersen O."/>
            <person name="Prifti E."/>
            <person name="Qin J."/>
            <person name="Raes J."/>
            <person name="Tap J."/>
            <person name="Tims S."/>
            <person name="Ussery D.W."/>
            <person name="Yamada T."/>
            <person name="MetaHit consortium"/>
            <person name="Renault P."/>
            <person name="Sicheritz-Ponten T."/>
            <person name="Bork P."/>
            <person name="Wang J."/>
            <person name="Brunak S."/>
            <person name="Ehrlich S.D."/>
        </authorList>
    </citation>
    <scope>NUCLEOTIDE SEQUENCE [LARGE SCALE GENOMIC DNA]</scope>
</reference>
<dbReference type="Gene3D" id="3.40.960.10">
    <property type="entry name" value="VSR Endonuclease"/>
    <property type="match status" value="1"/>
</dbReference>
<name>R6Y2B1_9FIRM</name>
<dbReference type="NCBIfam" id="TIGR00632">
    <property type="entry name" value="vsr"/>
    <property type="match status" value="1"/>
</dbReference>
<keyword evidence="2 8" id="KW-0255">Endonuclease</keyword>
<dbReference type="GO" id="GO:0016787">
    <property type="term" value="F:hydrolase activity"/>
    <property type="evidence" value="ECO:0007669"/>
    <property type="project" value="UniProtKB-KW"/>
</dbReference>